<reference evidence="1 2" key="1">
    <citation type="submission" date="2022-05" db="EMBL/GenBank/DDBJ databases">
        <authorList>
            <consortium name="Genoscope - CEA"/>
            <person name="William W."/>
        </authorList>
    </citation>
    <scope>NUCLEOTIDE SEQUENCE [LARGE SCALE GENOMIC DNA]</scope>
</reference>
<feature type="non-terminal residue" evidence="1">
    <location>
        <position position="1"/>
    </location>
</feature>
<dbReference type="EMBL" id="CALNXK010000005">
    <property type="protein sequence ID" value="CAH3037018.1"/>
    <property type="molecule type" value="Genomic_DNA"/>
</dbReference>
<comment type="caution">
    <text evidence="1">The sequence shown here is derived from an EMBL/GenBank/DDBJ whole genome shotgun (WGS) entry which is preliminary data.</text>
</comment>
<dbReference type="Proteomes" id="UP001159405">
    <property type="component" value="Unassembled WGS sequence"/>
</dbReference>
<protein>
    <submittedName>
        <fullName evidence="1">Uncharacterized protein</fullName>
    </submittedName>
</protein>
<gene>
    <name evidence="1" type="ORF">PLOB_00035743</name>
</gene>
<accession>A0ABN8N0C4</accession>
<keyword evidence="2" id="KW-1185">Reference proteome</keyword>
<name>A0ABN8N0C4_9CNID</name>
<evidence type="ECO:0000313" key="1">
    <source>
        <dbReference type="EMBL" id="CAH3037018.1"/>
    </source>
</evidence>
<organism evidence="1 2">
    <name type="scientific">Porites lobata</name>
    <dbReference type="NCBI Taxonomy" id="104759"/>
    <lineage>
        <taxon>Eukaryota</taxon>
        <taxon>Metazoa</taxon>
        <taxon>Cnidaria</taxon>
        <taxon>Anthozoa</taxon>
        <taxon>Hexacorallia</taxon>
        <taxon>Scleractinia</taxon>
        <taxon>Fungiina</taxon>
        <taxon>Poritidae</taxon>
        <taxon>Porites</taxon>
    </lineage>
</organism>
<sequence length="109" mass="12327">IHENEKKRLYSERVLDIEHGTFTPLVFNTTGGMGKECLKYHSRLAQLIAIKKGEQYAKTISWIRTRTSFALLRSALVCLRGSRTRGVPCDIKNVDIDVEVAEGAIKSDY</sequence>
<evidence type="ECO:0000313" key="2">
    <source>
        <dbReference type="Proteomes" id="UP001159405"/>
    </source>
</evidence>
<proteinExistence type="predicted"/>